<evidence type="ECO:0000313" key="2">
    <source>
        <dbReference type="Proteomes" id="UP001341840"/>
    </source>
</evidence>
<name>A0ABU6R3L0_9FABA</name>
<gene>
    <name evidence="1" type="ORF">PIB30_007880</name>
</gene>
<comment type="caution">
    <text evidence="1">The sequence shown here is derived from an EMBL/GenBank/DDBJ whole genome shotgun (WGS) entry which is preliminary data.</text>
</comment>
<dbReference type="EMBL" id="JASCZI010030225">
    <property type="protein sequence ID" value="MED6118990.1"/>
    <property type="molecule type" value="Genomic_DNA"/>
</dbReference>
<evidence type="ECO:0000313" key="1">
    <source>
        <dbReference type="EMBL" id="MED6118990.1"/>
    </source>
</evidence>
<sequence length="82" mass="8958">MDLFCPGWTRYGHISSVNSQLITLHHTHVRRFNGGAKIATNVYEEAVAVAVGDEEEDESPEATTMVNLPSLHCNCGGKTNTQ</sequence>
<keyword evidence="2" id="KW-1185">Reference proteome</keyword>
<dbReference type="Proteomes" id="UP001341840">
    <property type="component" value="Unassembled WGS sequence"/>
</dbReference>
<reference evidence="1 2" key="1">
    <citation type="journal article" date="2023" name="Plants (Basel)">
        <title>Bridging the Gap: Combining Genomics and Transcriptomics Approaches to Understand Stylosanthes scabra, an Orphan Legume from the Brazilian Caatinga.</title>
        <authorList>
            <person name="Ferreira-Neto J.R.C."/>
            <person name="da Silva M.D."/>
            <person name="Binneck E."/>
            <person name="de Melo N.F."/>
            <person name="da Silva R.H."/>
            <person name="de Melo A.L.T.M."/>
            <person name="Pandolfi V."/>
            <person name="Bustamante F.O."/>
            <person name="Brasileiro-Vidal A.C."/>
            <person name="Benko-Iseppon A.M."/>
        </authorList>
    </citation>
    <scope>NUCLEOTIDE SEQUENCE [LARGE SCALE GENOMIC DNA]</scope>
    <source>
        <tissue evidence="1">Leaves</tissue>
    </source>
</reference>
<organism evidence="1 2">
    <name type="scientific">Stylosanthes scabra</name>
    <dbReference type="NCBI Taxonomy" id="79078"/>
    <lineage>
        <taxon>Eukaryota</taxon>
        <taxon>Viridiplantae</taxon>
        <taxon>Streptophyta</taxon>
        <taxon>Embryophyta</taxon>
        <taxon>Tracheophyta</taxon>
        <taxon>Spermatophyta</taxon>
        <taxon>Magnoliopsida</taxon>
        <taxon>eudicotyledons</taxon>
        <taxon>Gunneridae</taxon>
        <taxon>Pentapetalae</taxon>
        <taxon>rosids</taxon>
        <taxon>fabids</taxon>
        <taxon>Fabales</taxon>
        <taxon>Fabaceae</taxon>
        <taxon>Papilionoideae</taxon>
        <taxon>50 kb inversion clade</taxon>
        <taxon>dalbergioids sensu lato</taxon>
        <taxon>Dalbergieae</taxon>
        <taxon>Pterocarpus clade</taxon>
        <taxon>Stylosanthes</taxon>
    </lineage>
</organism>
<protein>
    <submittedName>
        <fullName evidence="1">Uncharacterized protein</fullName>
    </submittedName>
</protein>
<accession>A0ABU6R3L0</accession>
<proteinExistence type="predicted"/>